<dbReference type="GeneID" id="36286170"/>
<accession>A0A177AG38</accession>
<evidence type="ECO:0000256" key="1">
    <source>
        <dbReference type="SAM" id="MobiDB-lite"/>
    </source>
</evidence>
<dbReference type="EMBL" id="KV441392">
    <property type="protein sequence ID" value="OAF60221.2"/>
    <property type="molecule type" value="Genomic_DNA"/>
</dbReference>
<sequence>MIPAMDIIIAESAISPKPVSVSVSLSPKQSNILLFTPPPNTRRPPKRNNTRLDRNENRAGKTNTQDQYVTIYQCCTFPSGPVGSGTNSSPLGQGL</sequence>
<proteinExistence type="predicted"/>
<reference evidence="2" key="1">
    <citation type="submission" date="2016-03" db="EMBL/GenBank/DDBJ databases">
        <title>Updated assembly of Pseudogymnoascus destructans, the fungus causing white-nose syndrome of bats.</title>
        <authorList>
            <person name="Palmer J.M."/>
            <person name="Drees K.P."/>
            <person name="Foster J.T."/>
            <person name="Lindner D.L."/>
        </authorList>
    </citation>
    <scope>NUCLEOTIDE SEQUENCE [LARGE SCALE GENOMIC DNA]</scope>
    <source>
        <strain evidence="2">20631-21</strain>
    </source>
</reference>
<feature type="region of interest" description="Disordered" evidence="1">
    <location>
        <begin position="32"/>
        <end position="65"/>
    </location>
</feature>
<name>A0A177AG38_9PEZI</name>
<evidence type="ECO:0000313" key="2">
    <source>
        <dbReference type="EMBL" id="OAF60221.2"/>
    </source>
</evidence>
<dbReference type="Proteomes" id="UP000077154">
    <property type="component" value="Unassembled WGS sequence"/>
</dbReference>
<dbReference type="AlphaFoldDB" id="A0A177AG38"/>
<feature type="compositionally biased region" description="Basic and acidic residues" evidence="1">
    <location>
        <begin position="50"/>
        <end position="59"/>
    </location>
</feature>
<protein>
    <submittedName>
        <fullName evidence="2">Uncharacterized protein</fullName>
    </submittedName>
</protein>
<organism evidence="2">
    <name type="scientific">Pseudogymnoascus destructans</name>
    <dbReference type="NCBI Taxonomy" id="655981"/>
    <lineage>
        <taxon>Eukaryota</taxon>
        <taxon>Fungi</taxon>
        <taxon>Dikarya</taxon>
        <taxon>Ascomycota</taxon>
        <taxon>Pezizomycotina</taxon>
        <taxon>Leotiomycetes</taxon>
        <taxon>Thelebolales</taxon>
        <taxon>Thelebolaceae</taxon>
        <taxon>Pseudogymnoascus</taxon>
    </lineage>
</organism>
<gene>
    <name evidence="2" type="ORF">VC83_03093</name>
</gene>
<dbReference type="RefSeq" id="XP_024325503.1">
    <property type="nucleotide sequence ID" value="XM_024466742.1"/>
</dbReference>